<dbReference type="InterPro" id="IPR011102">
    <property type="entry name" value="Sig_transdc_His_kinase_HWE"/>
</dbReference>
<dbReference type="Pfam" id="PF07536">
    <property type="entry name" value="HWE_HK"/>
    <property type="match status" value="1"/>
</dbReference>
<dbReference type="Proteomes" id="UP000187266">
    <property type="component" value="Chromosome"/>
</dbReference>
<evidence type="ECO:0000256" key="7">
    <source>
        <dbReference type="ARBA" id="ARBA00022840"/>
    </source>
</evidence>
<dbReference type="CDD" id="cd00130">
    <property type="entry name" value="PAS"/>
    <property type="match status" value="1"/>
</dbReference>
<dbReference type="SMART" id="SM00065">
    <property type="entry name" value="GAF"/>
    <property type="match status" value="2"/>
</dbReference>
<proteinExistence type="predicted"/>
<dbReference type="Pfam" id="PF08447">
    <property type="entry name" value="PAS_3"/>
    <property type="match status" value="1"/>
</dbReference>
<dbReference type="InterPro" id="IPR003018">
    <property type="entry name" value="GAF"/>
</dbReference>
<evidence type="ECO:0000313" key="8">
    <source>
        <dbReference type="EMBL" id="APX90426.1"/>
    </source>
</evidence>
<reference evidence="8 9" key="1">
    <citation type="submission" date="2017-01" db="EMBL/GenBank/DDBJ databases">
        <title>Genomic analysis of Xuhuaishuia manganoxidans DY6-4.</title>
        <authorList>
            <person name="Wang X."/>
        </authorList>
    </citation>
    <scope>NUCLEOTIDE SEQUENCE [LARGE SCALE GENOMIC DNA]</scope>
    <source>
        <strain evidence="8 9">DY6-4</strain>
    </source>
</reference>
<keyword evidence="9" id="KW-1185">Reference proteome</keyword>
<evidence type="ECO:0000256" key="4">
    <source>
        <dbReference type="ARBA" id="ARBA00022679"/>
    </source>
</evidence>
<dbReference type="SMART" id="SM00911">
    <property type="entry name" value="HWE_HK"/>
    <property type="match status" value="1"/>
</dbReference>
<dbReference type="GO" id="GO:0000160">
    <property type="term" value="P:phosphorelay signal transduction system"/>
    <property type="evidence" value="ECO:0007669"/>
    <property type="project" value="InterPro"/>
</dbReference>
<dbReference type="Gene3D" id="3.30.565.10">
    <property type="entry name" value="Histidine kinase-like ATPase, C-terminal domain"/>
    <property type="match status" value="1"/>
</dbReference>
<dbReference type="InterPro" id="IPR000014">
    <property type="entry name" value="PAS"/>
</dbReference>
<keyword evidence="4" id="KW-0808">Transferase</keyword>
<evidence type="ECO:0000313" key="9">
    <source>
        <dbReference type="Proteomes" id="UP000187266"/>
    </source>
</evidence>
<dbReference type="Pfam" id="PF01590">
    <property type="entry name" value="GAF"/>
    <property type="match status" value="2"/>
</dbReference>
<dbReference type="InterPro" id="IPR036890">
    <property type="entry name" value="HATPase_C_sf"/>
</dbReference>
<dbReference type="InterPro" id="IPR011006">
    <property type="entry name" value="CheY-like_superfamily"/>
</dbReference>
<evidence type="ECO:0000256" key="3">
    <source>
        <dbReference type="ARBA" id="ARBA00022553"/>
    </source>
</evidence>
<accession>A0A1U7DKB2</accession>
<dbReference type="EMBL" id="CP019124">
    <property type="protein sequence ID" value="APX90426.1"/>
    <property type="molecule type" value="Genomic_DNA"/>
</dbReference>
<evidence type="ECO:0000256" key="1">
    <source>
        <dbReference type="ARBA" id="ARBA00000085"/>
    </source>
</evidence>
<keyword evidence="3" id="KW-0597">Phosphoprotein</keyword>
<organism evidence="8 9">
    <name type="scientific">Brevirhabdus pacifica</name>
    <dbReference type="NCBI Taxonomy" id="1267768"/>
    <lineage>
        <taxon>Bacteria</taxon>
        <taxon>Pseudomonadati</taxon>
        <taxon>Pseudomonadota</taxon>
        <taxon>Alphaproteobacteria</taxon>
        <taxon>Rhodobacterales</taxon>
        <taxon>Paracoccaceae</taxon>
        <taxon>Brevirhabdus</taxon>
    </lineage>
</organism>
<gene>
    <name evidence="8" type="ORF">BV394_12380</name>
</gene>
<dbReference type="SMART" id="SM00448">
    <property type="entry name" value="REC"/>
    <property type="match status" value="1"/>
</dbReference>
<dbReference type="InterPro" id="IPR001789">
    <property type="entry name" value="Sig_transdc_resp-reg_receiver"/>
</dbReference>
<dbReference type="PANTHER" id="PTHR41523:SF8">
    <property type="entry name" value="ETHYLENE RESPONSE SENSOR PROTEIN"/>
    <property type="match status" value="1"/>
</dbReference>
<dbReference type="Gene3D" id="3.40.50.2300">
    <property type="match status" value="1"/>
</dbReference>
<dbReference type="SUPFAM" id="SSF52172">
    <property type="entry name" value="CheY-like"/>
    <property type="match status" value="1"/>
</dbReference>
<evidence type="ECO:0000256" key="6">
    <source>
        <dbReference type="ARBA" id="ARBA00022777"/>
    </source>
</evidence>
<comment type="catalytic activity">
    <reaction evidence="1">
        <text>ATP + protein L-histidine = ADP + protein N-phospho-L-histidine.</text>
        <dbReference type="EC" id="2.7.13.3"/>
    </reaction>
</comment>
<dbReference type="InterPro" id="IPR013655">
    <property type="entry name" value="PAS_fold_3"/>
</dbReference>
<dbReference type="Gene3D" id="3.30.450.40">
    <property type="match status" value="2"/>
</dbReference>
<dbReference type="PANTHER" id="PTHR41523">
    <property type="entry name" value="TWO-COMPONENT SYSTEM SENSOR PROTEIN"/>
    <property type="match status" value="1"/>
</dbReference>
<accession>A0A2M9DCL2</accession>
<protein>
    <recommendedName>
        <fullName evidence="2">histidine kinase</fullName>
        <ecNumber evidence="2">2.7.13.3</ecNumber>
    </recommendedName>
</protein>
<dbReference type="SUPFAM" id="SSF55781">
    <property type="entry name" value="GAF domain-like"/>
    <property type="match status" value="2"/>
</dbReference>
<dbReference type="SMART" id="SM00091">
    <property type="entry name" value="PAS"/>
    <property type="match status" value="1"/>
</dbReference>
<dbReference type="InterPro" id="IPR029016">
    <property type="entry name" value="GAF-like_dom_sf"/>
</dbReference>
<dbReference type="Pfam" id="PF00072">
    <property type="entry name" value="Response_reg"/>
    <property type="match status" value="1"/>
</dbReference>
<dbReference type="EC" id="2.7.13.3" evidence="2"/>
<dbReference type="RefSeq" id="WP_076980444.1">
    <property type="nucleotide sequence ID" value="NZ_CP019124.1"/>
</dbReference>
<sequence>MDQTSSPQDIVNVAGQLFEGGGDMGRRMAAFDWDGTPLGPPAGWPRSLRVLVPLMLKSRQAMFIIWGEARTLLYNDRYAEVLARKHPAALAQPFDQVWSEIWETDLEALVGRAYGGESIHMDNIALLMERNGYSEVANFSFSYTPIRDGGDNVSGIFCPLNEITSQIREEARQRFRIELMDRLRGGSDSGLIMRDAIELLAHHLGASQAAFAEVDPDDEHVIIQQAWAREPEKCLSGRYRMDDFGPEVIGALRSGKVVAVPDVYRDQRIAGTVYEPAYRALEVTALLDVPLFQHGRMVGLIAVLSDSERHWNASEIALVQEVADNVWAMLQRARAENIERRRLEQLQILTETSVRVTAADGLDAAMDQIIEGARRVVEVHQAVVSLTAGEHWEQSINAVYLSDKYAEFAEYDAPPTGEGIYNLVCEENRALRMTQAELEAHPRFRNFSADVDVHPPMRGWLAAPLVGRDGQNLGLIQLSDKCDGTEFDQADEAILLQMAQLAAVAVEQARISDALRRSKDRSRLAIEAAQVGIWSFDVEKDELKCDSQCRKLFNLDTDRSTLPGDAFIEVLHPGDRGRVTAAVRAALTDPEGGIFDCEYRATGLNGDGDRWLKAKGRALFEKGRATRFTGTVMDITDRRRTEERQTLLAREIDHRAKNLLAVVQSVVQLTRADTIRDLKTALVGRIHALSKAHNLLAASQWAGVPLAQIVEGEFVPFRESLPHRIVVEGPQVQLMPAAGQSLALVLHELATNAAKYGAMSGDGGLLHVRWRLVGKAERDAQGAPIAKGALELTWCESEGPAIAPDRRDGFGTTMIKAMVQGQLGGVLDVNWAADGPEYRMVLPPEQIARGTVDPARPRGDEPARPVAMSETRLERILLVEDEALIALEMAAALEDSGMTVQGPFALVNEALAEIERARPDAAILDVNLAGERSYPIADRLRELGVPFAFCTGYASLQDLPGRFAAVPMLRKPISDNDLKAVLARLA</sequence>
<evidence type="ECO:0000256" key="5">
    <source>
        <dbReference type="ARBA" id="ARBA00022741"/>
    </source>
</evidence>
<dbReference type="AlphaFoldDB" id="A0A1U7DKB2"/>
<keyword evidence="5" id="KW-0547">Nucleotide-binding</keyword>
<dbReference type="STRING" id="1267768.BV394_12380"/>
<name>A0A1U7DKB2_9RHOB</name>
<dbReference type="GO" id="GO:0005524">
    <property type="term" value="F:ATP binding"/>
    <property type="evidence" value="ECO:0007669"/>
    <property type="project" value="UniProtKB-KW"/>
</dbReference>
<evidence type="ECO:0000256" key="2">
    <source>
        <dbReference type="ARBA" id="ARBA00012438"/>
    </source>
</evidence>
<dbReference type="NCBIfam" id="TIGR00229">
    <property type="entry name" value="sensory_box"/>
    <property type="match status" value="1"/>
</dbReference>
<keyword evidence="6" id="KW-0418">Kinase</keyword>
<keyword evidence="7" id="KW-0067">ATP-binding</keyword>
<dbReference type="PROSITE" id="PS50110">
    <property type="entry name" value="RESPONSE_REGULATORY"/>
    <property type="match status" value="1"/>
</dbReference>
<dbReference type="GO" id="GO:0004673">
    <property type="term" value="F:protein histidine kinase activity"/>
    <property type="evidence" value="ECO:0007669"/>
    <property type="project" value="UniProtKB-EC"/>
</dbReference>
<dbReference type="Gene3D" id="3.30.450.20">
    <property type="entry name" value="PAS domain"/>
    <property type="match status" value="2"/>
</dbReference>
<dbReference type="InterPro" id="IPR035965">
    <property type="entry name" value="PAS-like_dom_sf"/>
</dbReference>
<dbReference type="SUPFAM" id="SSF55785">
    <property type="entry name" value="PYP-like sensor domain (PAS domain)"/>
    <property type="match status" value="1"/>
</dbReference>